<sequence>MENVNQDAMMHQPRTYQSDTGGPMQIPDQQDMLSEQVSDSENMVPDDGRHGSAESVGNNDGNLPDPERIELAEATLIKENDAMGDDGDLDLPEAGDSLLAEEDAGV</sequence>
<dbReference type="Proteomes" id="UP000181790">
    <property type="component" value="Unassembled WGS sequence"/>
</dbReference>
<feature type="region of interest" description="Disordered" evidence="1">
    <location>
        <begin position="81"/>
        <end position="106"/>
    </location>
</feature>
<proteinExistence type="predicted"/>
<organism evidence="2 3">
    <name type="scientific">Arsenicibacter rosenii</name>
    <dbReference type="NCBI Taxonomy" id="1750698"/>
    <lineage>
        <taxon>Bacteria</taxon>
        <taxon>Pseudomonadati</taxon>
        <taxon>Bacteroidota</taxon>
        <taxon>Cytophagia</taxon>
        <taxon>Cytophagales</taxon>
        <taxon>Spirosomataceae</taxon>
        <taxon>Arsenicibacter</taxon>
    </lineage>
</organism>
<evidence type="ECO:0000256" key="1">
    <source>
        <dbReference type="SAM" id="MobiDB-lite"/>
    </source>
</evidence>
<feature type="compositionally biased region" description="Polar residues" evidence="1">
    <location>
        <begin position="27"/>
        <end position="41"/>
    </location>
</feature>
<reference evidence="2 3" key="1">
    <citation type="submission" date="2016-10" db="EMBL/GenBank/DDBJ databases">
        <title>Arsenicibacter rosenii gen. nov., sp. nov., an efficient arsenic-methylating bacterium isolated from an arsenic-contaminated paddy soil.</title>
        <authorList>
            <person name="Huang K."/>
        </authorList>
    </citation>
    <scope>NUCLEOTIDE SEQUENCE [LARGE SCALE GENOMIC DNA]</scope>
    <source>
        <strain evidence="2 3">SM-1</strain>
    </source>
</reference>
<comment type="caution">
    <text evidence="2">The sequence shown here is derived from an EMBL/GenBank/DDBJ whole genome shotgun (WGS) entry which is preliminary data.</text>
</comment>
<feature type="region of interest" description="Disordered" evidence="1">
    <location>
        <begin position="1"/>
        <end position="66"/>
    </location>
</feature>
<name>A0A1S2VB73_9BACT</name>
<dbReference type="AlphaFoldDB" id="A0A1S2VB73"/>
<gene>
    <name evidence="2" type="ORF">BLX24_27440</name>
</gene>
<protein>
    <submittedName>
        <fullName evidence="2">Uncharacterized protein</fullName>
    </submittedName>
</protein>
<evidence type="ECO:0000313" key="3">
    <source>
        <dbReference type="Proteomes" id="UP000181790"/>
    </source>
</evidence>
<evidence type="ECO:0000313" key="2">
    <source>
        <dbReference type="EMBL" id="OIN55974.1"/>
    </source>
</evidence>
<dbReference type="RefSeq" id="WP_071506434.1">
    <property type="nucleotide sequence ID" value="NZ_MORL01000031.1"/>
</dbReference>
<dbReference type="EMBL" id="MORL01000031">
    <property type="protein sequence ID" value="OIN55974.1"/>
    <property type="molecule type" value="Genomic_DNA"/>
</dbReference>
<dbReference type="OrthoDB" id="965437at2"/>
<accession>A0A1S2VB73</accession>
<keyword evidence="3" id="KW-1185">Reference proteome</keyword>
<feature type="compositionally biased region" description="Acidic residues" evidence="1">
    <location>
        <begin position="82"/>
        <end position="106"/>
    </location>
</feature>